<keyword evidence="1 2" id="KW-0238">DNA-binding</keyword>
<dbReference type="AlphaFoldDB" id="A0A2A3ZJG0"/>
<dbReference type="GO" id="GO:0003677">
    <property type="term" value="F:DNA binding"/>
    <property type="evidence" value="ECO:0007669"/>
    <property type="project" value="UniProtKB-UniRule"/>
</dbReference>
<proteinExistence type="predicted"/>
<evidence type="ECO:0000259" key="3">
    <source>
        <dbReference type="PROSITE" id="PS50977"/>
    </source>
</evidence>
<dbReference type="SUPFAM" id="SSF48498">
    <property type="entry name" value="Tetracyclin repressor-like, C-terminal domain"/>
    <property type="match status" value="1"/>
</dbReference>
<gene>
    <name evidence="4" type="ORF">CIK62_03560</name>
</gene>
<dbReference type="InterPro" id="IPR001647">
    <property type="entry name" value="HTH_TetR"/>
</dbReference>
<evidence type="ECO:0000256" key="1">
    <source>
        <dbReference type="ARBA" id="ARBA00023125"/>
    </source>
</evidence>
<dbReference type="RefSeq" id="WP_096159883.1">
    <property type="nucleotide sequence ID" value="NZ_NRGO01000004.1"/>
</dbReference>
<feature type="DNA-binding region" description="H-T-H motif" evidence="2">
    <location>
        <begin position="34"/>
        <end position="53"/>
    </location>
</feature>
<name>A0A2A3ZJG0_BREAU</name>
<organism evidence="4 5">
    <name type="scientific">Brevibacterium aurantiacum</name>
    <dbReference type="NCBI Taxonomy" id="273384"/>
    <lineage>
        <taxon>Bacteria</taxon>
        <taxon>Bacillati</taxon>
        <taxon>Actinomycetota</taxon>
        <taxon>Actinomycetes</taxon>
        <taxon>Micrococcales</taxon>
        <taxon>Brevibacteriaceae</taxon>
        <taxon>Brevibacterium</taxon>
    </lineage>
</organism>
<reference evidence="4 5" key="1">
    <citation type="journal article" date="2017" name="Elife">
        <title>Extensive horizontal gene transfer in cheese-associated bacteria.</title>
        <authorList>
            <person name="Bonham K.S."/>
            <person name="Wolfe B.E."/>
            <person name="Dutton R.J."/>
        </authorList>
    </citation>
    <scope>NUCLEOTIDE SEQUENCE [LARGE SCALE GENOMIC DNA]</scope>
    <source>
        <strain evidence="4 5">900_6</strain>
    </source>
</reference>
<feature type="domain" description="HTH tetR-type" evidence="3">
    <location>
        <begin position="11"/>
        <end position="71"/>
    </location>
</feature>
<dbReference type="SUPFAM" id="SSF46689">
    <property type="entry name" value="Homeodomain-like"/>
    <property type="match status" value="1"/>
</dbReference>
<protein>
    <recommendedName>
        <fullName evidence="3">HTH tetR-type domain-containing protein</fullName>
    </recommendedName>
</protein>
<dbReference type="InterPro" id="IPR036271">
    <property type="entry name" value="Tet_transcr_reg_TetR-rel_C_sf"/>
</dbReference>
<dbReference type="Gene3D" id="1.10.357.10">
    <property type="entry name" value="Tetracycline Repressor, domain 2"/>
    <property type="match status" value="1"/>
</dbReference>
<sequence length="202" mass="20999">MTEGKVGRPARMDRVGIARAAIALADRTSLPQVTMRALAAEIGSAPAALYRHVEDRNGLVALMIDEVLAERTAVEAMGSWRADLSAFAAGIFALHRAHPWLSTGVLPETMGPGIAEVMDEAIGLLASHPAPEGRKYSAIAVLLELVAGHARTAARLEESAAVIVEDAGWSGSVDEAGHGADEDYATAVIIAAVGGILDSEDL</sequence>
<evidence type="ECO:0000313" key="5">
    <source>
        <dbReference type="Proteomes" id="UP000217720"/>
    </source>
</evidence>
<dbReference type="Proteomes" id="UP000217720">
    <property type="component" value="Unassembled WGS sequence"/>
</dbReference>
<dbReference type="PROSITE" id="PS50977">
    <property type="entry name" value="HTH_TETR_2"/>
    <property type="match status" value="1"/>
</dbReference>
<dbReference type="EMBL" id="NRGO01000004">
    <property type="protein sequence ID" value="PCC51591.1"/>
    <property type="molecule type" value="Genomic_DNA"/>
</dbReference>
<accession>A0A2A3ZJG0</accession>
<dbReference type="InterPro" id="IPR009057">
    <property type="entry name" value="Homeodomain-like_sf"/>
</dbReference>
<evidence type="ECO:0000313" key="4">
    <source>
        <dbReference type="EMBL" id="PCC51591.1"/>
    </source>
</evidence>
<comment type="caution">
    <text evidence="4">The sequence shown here is derived from an EMBL/GenBank/DDBJ whole genome shotgun (WGS) entry which is preliminary data.</text>
</comment>
<evidence type="ECO:0000256" key="2">
    <source>
        <dbReference type="PROSITE-ProRule" id="PRU00335"/>
    </source>
</evidence>